<dbReference type="EMBL" id="JAATJE010000002">
    <property type="protein sequence ID" value="NJC35077.1"/>
    <property type="molecule type" value="Genomic_DNA"/>
</dbReference>
<evidence type="ECO:0000259" key="1">
    <source>
        <dbReference type="PROSITE" id="PS51819"/>
    </source>
</evidence>
<evidence type="ECO:0000313" key="2">
    <source>
        <dbReference type="EMBL" id="NJC35077.1"/>
    </source>
</evidence>
<organism evidence="2 3">
    <name type="scientific">Sphingomonas jejuensis</name>
    <dbReference type="NCBI Taxonomy" id="904715"/>
    <lineage>
        <taxon>Bacteria</taxon>
        <taxon>Pseudomonadati</taxon>
        <taxon>Pseudomonadota</taxon>
        <taxon>Alphaproteobacteria</taxon>
        <taxon>Sphingomonadales</taxon>
        <taxon>Sphingomonadaceae</taxon>
        <taxon>Sphingomonas</taxon>
    </lineage>
</organism>
<dbReference type="PROSITE" id="PS51819">
    <property type="entry name" value="VOC"/>
    <property type="match status" value="1"/>
</dbReference>
<comment type="caution">
    <text evidence="2">The sequence shown here is derived from an EMBL/GenBank/DDBJ whole genome shotgun (WGS) entry which is preliminary data.</text>
</comment>
<dbReference type="InterPro" id="IPR037523">
    <property type="entry name" value="VOC_core"/>
</dbReference>
<accession>A0ABX0XQF6</accession>
<dbReference type="SUPFAM" id="SSF54593">
    <property type="entry name" value="Glyoxalase/Bleomycin resistance protein/Dihydroxybiphenyl dioxygenase"/>
    <property type="match status" value="1"/>
</dbReference>
<evidence type="ECO:0000313" key="3">
    <source>
        <dbReference type="Proteomes" id="UP000734218"/>
    </source>
</evidence>
<dbReference type="Pfam" id="PF00903">
    <property type="entry name" value="Glyoxalase"/>
    <property type="match status" value="1"/>
</dbReference>
<keyword evidence="3" id="KW-1185">Reference proteome</keyword>
<dbReference type="Gene3D" id="3.10.180.10">
    <property type="entry name" value="2,3-Dihydroxybiphenyl 1,2-Dioxygenase, domain 1"/>
    <property type="match status" value="1"/>
</dbReference>
<dbReference type="CDD" id="cd07263">
    <property type="entry name" value="VOC_like"/>
    <property type="match status" value="1"/>
</dbReference>
<dbReference type="InterPro" id="IPR004360">
    <property type="entry name" value="Glyas_Fos-R_dOase_dom"/>
</dbReference>
<feature type="domain" description="VOC" evidence="1">
    <location>
        <begin position="8"/>
        <end position="135"/>
    </location>
</feature>
<sequence length="144" mass="15958">MEKGSVPHLARITLVVHDYDEALAFYVGKLGFDLVEDSYQPEQDKRWVIIRPPGAGPHATTILLARAATDDQQTRIGDQTGGRVAFFLHTDDFVRDHARYTAVGVEWVRPTTDQPYGRAAVFRDLYGNLWDLIGPTCAGPSTSA</sequence>
<dbReference type="InterPro" id="IPR029068">
    <property type="entry name" value="Glyas_Bleomycin-R_OHBP_Dase"/>
</dbReference>
<protein>
    <submittedName>
        <fullName evidence="2">Catechol 2,3-dioxygenase-like lactoylglutathione lyase family enzyme</fullName>
    </submittedName>
</protein>
<name>A0ABX0XQF6_9SPHN</name>
<dbReference type="PANTHER" id="PTHR36437:SF2">
    <property type="entry name" value="GLYOXALASE_BLEOMYCIN RESISTANCE PROTEIN_DIOXYGENASE"/>
    <property type="match status" value="1"/>
</dbReference>
<dbReference type="PANTHER" id="PTHR36437">
    <property type="entry name" value="GLYOXALASE/BLEOMYCIN RESISTANCE PROTEIN/DIOXYGENASE"/>
    <property type="match status" value="1"/>
</dbReference>
<dbReference type="RefSeq" id="WP_167955630.1">
    <property type="nucleotide sequence ID" value="NZ_JAATJE010000002.1"/>
</dbReference>
<reference evidence="2 3" key="1">
    <citation type="submission" date="2020-03" db="EMBL/GenBank/DDBJ databases">
        <title>Genomic Encyclopedia of Type Strains, Phase IV (KMG-IV): sequencing the most valuable type-strain genomes for metagenomic binning, comparative biology and taxonomic classification.</title>
        <authorList>
            <person name="Goeker M."/>
        </authorList>
    </citation>
    <scope>NUCLEOTIDE SEQUENCE [LARGE SCALE GENOMIC DNA]</scope>
    <source>
        <strain evidence="2 3">DSM 27651</strain>
    </source>
</reference>
<gene>
    <name evidence="2" type="ORF">GGR88_002591</name>
</gene>
<dbReference type="Proteomes" id="UP000734218">
    <property type="component" value="Unassembled WGS sequence"/>
</dbReference>
<proteinExistence type="predicted"/>